<evidence type="ECO:0000259" key="1">
    <source>
        <dbReference type="Pfam" id="PF20013"/>
    </source>
</evidence>
<proteinExistence type="predicted"/>
<dbReference type="AlphaFoldDB" id="A0A5J4KBZ4"/>
<evidence type="ECO:0000259" key="2">
    <source>
        <dbReference type="Pfam" id="PF20014"/>
    </source>
</evidence>
<dbReference type="Proteomes" id="UP000326912">
    <property type="component" value="Unassembled WGS sequence"/>
</dbReference>
<dbReference type="Pfam" id="PF20014">
    <property type="entry name" value="GAP1-M"/>
    <property type="match status" value="1"/>
</dbReference>
<feature type="domain" description="GTPase-associated protein 1 N-terminal" evidence="1">
    <location>
        <begin position="3"/>
        <end position="134"/>
    </location>
</feature>
<dbReference type="RefSeq" id="WP_151754415.1">
    <property type="nucleotide sequence ID" value="NZ_BKZW01000001.1"/>
</dbReference>
<comment type="caution">
    <text evidence="3">The sequence shown here is derived from an EMBL/GenBank/DDBJ whole genome shotgun (WGS) entry which is preliminary data.</text>
</comment>
<gene>
    <name evidence="3" type="ORF">KDW_04160</name>
</gene>
<organism evidence="3 4">
    <name type="scientific">Dictyobacter vulcani</name>
    <dbReference type="NCBI Taxonomy" id="2607529"/>
    <lineage>
        <taxon>Bacteria</taxon>
        <taxon>Bacillati</taxon>
        <taxon>Chloroflexota</taxon>
        <taxon>Ktedonobacteria</taxon>
        <taxon>Ktedonobacterales</taxon>
        <taxon>Dictyobacteraceae</taxon>
        <taxon>Dictyobacter</taxon>
    </lineage>
</organism>
<name>A0A5J4KBZ4_9CHLR</name>
<dbReference type="InterPro" id="IPR045401">
    <property type="entry name" value="GAP1-M"/>
</dbReference>
<feature type="domain" description="GTPase-associated protein 1 middle" evidence="2">
    <location>
        <begin position="155"/>
        <end position="237"/>
    </location>
</feature>
<dbReference type="Pfam" id="PF20013">
    <property type="entry name" value="GAP1-N2"/>
    <property type="match status" value="1"/>
</dbReference>
<protein>
    <submittedName>
        <fullName evidence="3">Uncharacterized protein</fullName>
    </submittedName>
</protein>
<sequence>MAIRQHYYTSYTSHGSGHAGFQVKAMSPAITPSDQNMLARLLAYRIPAGMDVFEVERHPIALRYYYQNAESSLLINSQSCGNDNYGRPGNFFAHSLIMPPDLFTSIPPIFFWQSPFWQKTASDEQTELAVLPELDVDPSFDIEQVWMLLQKEPARQTLAALMSAVIHLEERGRPIIIIDSAEQVALWIAALSCLLPPAYRPLLSFATWHHNPRMSSFAITGSVPEAQFQVNASDYHTYFILNGVTGERSQEEDSAYARLIASITSEEQYEARLLPFFEANTEQCVAHARIDHELDQLAATWIHA</sequence>
<dbReference type="EMBL" id="BKZW01000001">
    <property type="protein sequence ID" value="GER86254.1"/>
    <property type="molecule type" value="Genomic_DNA"/>
</dbReference>
<dbReference type="InterPro" id="IPR045402">
    <property type="entry name" value="GAP1-N2"/>
</dbReference>
<reference evidence="3 4" key="1">
    <citation type="submission" date="2019-10" db="EMBL/GenBank/DDBJ databases">
        <title>Dictyobacter vulcani sp. nov., within the class Ktedonobacteria, isolated from soil of volcanic Mt. Zao.</title>
        <authorList>
            <person name="Zheng Y."/>
            <person name="Wang C.M."/>
            <person name="Sakai Y."/>
            <person name="Abe K."/>
            <person name="Yokota A."/>
            <person name="Yabe S."/>
        </authorList>
    </citation>
    <scope>NUCLEOTIDE SEQUENCE [LARGE SCALE GENOMIC DNA]</scope>
    <source>
        <strain evidence="3 4">W12</strain>
    </source>
</reference>
<evidence type="ECO:0000313" key="3">
    <source>
        <dbReference type="EMBL" id="GER86254.1"/>
    </source>
</evidence>
<accession>A0A5J4KBZ4</accession>
<keyword evidence="4" id="KW-1185">Reference proteome</keyword>
<evidence type="ECO:0000313" key="4">
    <source>
        <dbReference type="Proteomes" id="UP000326912"/>
    </source>
</evidence>